<evidence type="ECO:0000256" key="1">
    <source>
        <dbReference type="ARBA" id="ARBA00022730"/>
    </source>
</evidence>
<evidence type="ECO:0000259" key="7">
    <source>
        <dbReference type="Pfam" id="PF01386"/>
    </source>
</evidence>
<dbReference type="AlphaFoldDB" id="A0A365KJG1"/>
<keyword evidence="4 5" id="KW-0687">Ribonucleoprotein</keyword>
<organism evidence="9 10">
    <name type="scientific">Planococcus halotolerans</name>
    <dbReference type="NCBI Taxonomy" id="2233542"/>
    <lineage>
        <taxon>Bacteria</taxon>
        <taxon>Bacillati</taxon>
        <taxon>Bacillota</taxon>
        <taxon>Bacilli</taxon>
        <taxon>Bacillales</taxon>
        <taxon>Caryophanaceae</taxon>
        <taxon>Planococcus</taxon>
    </lineage>
</organism>
<dbReference type="EMBL" id="QLZR01000012">
    <property type="protein sequence ID" value="RAZ72827.1"/>
    <property type="molecule type" value="Genomic_DNA"/>
</dbReference>
<accession>A0A365KJG1</accession>
<dbReference type="NCBIfam" id="NF004133">
    <property type="entry name" value="PRK05618.2-4"/>
    <property type="match status" value="1"/>
</dbReference>
<feature type="compositionally biased region" description="Acidic residues" evidence="6">
    <location>
        <begin position="187"/>
        <end position="219"/>
    </location>
</feature>
<dbReference type="Gene3D" id="2.40.240.10">
    <property type="entry name" value="Ribosomal Protein L25, Chain P"/>
    <property type="match status" value="1"/>
</dbReference>
<evidence type="ECO:0000259" key="8">
    <source>
        <dbReference type="Pfam" id="PF14693"/>
    </source>
</evidence>
<comment type="similarity">
    <text evidence="5">Belongs to the bacterial ribosomal protein bL25 family. CTC subfamily.</text>
</comment>
<dbReference type="GO" id="GO:0008097">
    <property type="term" value="F:5S rRNA binding"/>
    <property type="evidence" value="ECO:0007669"/>
    <property type="project" value="InterPro"/>
</dbReference>
<feature type="domain" description="Large ribosomal subunit protein bL25 L25" evidence="7">
    <location>
        <begin position="6"/>
        <end position="92"/>
    </location>
</feature>
<evidence type="ECO:0000256" key="4">
    <source>
        <dbReference type="ARBA" id="ARBA00023274"/>
    </source>
</evidence>
<dbReference type="InterPro" id="IPR037121">
    <property type="entry name" value="Ribosomal_bL25_C"/>
</dbReference>
<dbReference type="CDD" id="cd00495">
    <property type="entry name" value="Ribosomal_L25_TL5_CTC"/>
    <property type="match status" value="1"/>
</dbReference>
<dbReference type="PANTHER" id="PTHR33284">
    <property type="entry name" value="RIBOSOMAL PROTEIN L25/GLN-TRNA SYNTHETASE, ANTI-CODON-BINDING DOMAIN-CONTAINING PROTEIN"/>
    <property type="match status" value="1"/>
</dbReference>
<evidence type="ECO:0000256" key="2">
    <source>
        <dbReference type="ARBA" id="ARBA00022884"/>
    </source>
</evidence>
<name>A0A365KJG1_9BACL</name>
<sequence>MATKMKAQKRESGTPHSALTELRGKGDVPGIVYGYQAETTPLTVSEIDLIKTLRESGRNGVINLELDGKTFNVVLSDYQMDALKGNFKHVDFLAINMSDELEVAAAVHTVGEAAGESEGGIVNQPNREVNIKVKPSDIPDALEVDVSKLEIGDSLSVGDIRGTVPYEILDDDDFLLVSVSAPRTQEEIDELEETPETEGAEPEVVGSDEESGSDEEKEA</sequence>
<dbReference type="GO" id="GO:0022625">
    <property type="term" value="C:cytosolic large ribosomal subunit"/>
    <property type="evidence" value="ECO:0007669"/>
    <property type="project" value="TreeGrafter"/>
</dbReference>
<comment type="subunit">
    <text evidence="5">Part of the 50S ribosomal subunit; part of the 5S rRNA/L5/L18/L25 subcomplex. Contacts the 5S rRNA. Binds to the 5S rRNA independently of L5 and L18.</text>
</comment>
<dbReference type="Pfam" id="PF01386">
    <property type="entry name" value="Ribosomal_L25p"/>
    <property type="match status" value="1"/>
</dbReference>
<keyword evidence="1 5" id="KW-0699">rRNA-binding</keyword>
<dbReference type="RefSeq" id="WP_112225058.1">
    <property type="nucleotide sequence ID" value="NZ_CP047673.1"/>
</dbReference>
<dbReference type="Proteomes" id="UP000251002">
    <property type="component" value="Unassembled WGS sequence"/>
</dbReference>
<evidence type="ECO:0000313" key="9">
    <source>
        <dbReference type="EMBL" id="RAZ72827.1"/>
    </source>
</evidence>
<reference evidence="9 10" key="1">
    <citation type="submission" date="2018-06" db="EMBL/GenBank/DDBJ databases">
        <title>The draft genome sequences of strains SCU63 and S1.</title>
        <authorList>
            <person name="Gan L."/>
        </authorList>
    </citation>
    <scope>NUCLEOTIDE SEQUENCE [LARGE SCALE GENOMIC DNA]</scope>
    <source>
        <strain evidence="9 10">SCU63</strain>
    </source>
</reference>
<comment type="function">
    <text evidence="5">This is one of the proteins that binds to the 5S RNA in the ribosome where it forms part of the central protuberance.</text>
</comment>
<dbReference type="GO" id="GO:0003735">
    <property type="term" value="F:structural constituent of ribosome"/>
    <property type="evidence" value="ECO:0007669"/>
    <property type="project" value="InterPro"/>
</dbReference>
<dbReference type="PANTHER" id="PTHR33284:SF1">
    <property type="entry name" value="RIBOSOMAL PROTEIN L25_GLN-TRNA SYNTHETASE, ANTI-CODON-BINDING DOMAIN-CONTAINING PROTEIN"/>
    <property type="match status" value="1"/>
</dbReference>
<keyword evidence="3 5" id="KW-0689">Ribosomal protein</keyword>
<dbReference type="InterPro" id="IPR029751">
    <property type="entry name" value="Ribosomal_L25_dom"/>
</dbReference>
<dbReference type="SUPFAM" id="SSF50715">
    <property type="entry name" value="Ribosomal protein L25-like"/>
    <property type="match status" value="1"/>
</dbReference>
<dbReference type="InterPro" id="IPR020057">
    <property type="entry name" value="Ribosomal_bL25_b-dom"/>
</dbReference>
<dbReference type="InterPro" id="IPR020056">
    <property type="entry name" value="Rbsml_bL25/Gln-tRNA_synth_N"/>
</dbReference>
<protein>
    <recommendedName>
        <fullName evidence="5">Large ribosomal subunit protein bL25</fullName>
    </recommendedName>
    <alternativeName>
        <fullName evidence="5">General stress protein CTC</fullName>
    </alternativeName>
</protein>
<feature type="domain" description="Large ribosomal subunit protein bL25 beta" evidence="8">
    <location>
        <begin position="101"/>
        <end position="183"/>
    </location>
</feature>
<dbReference type="InterPro" id="IPR001021">
    <property type="entry name" value="Ribosomal_bL25_long"/>
</dbReference>
<proteinExistence type="inferred from homology"/>
<evidence type="ECO:0000256" key="5">
    <source>
        <dbReference type="HAMAP-Rule" id="MF_01334"/>
    </source>
</evidence>
<dbReference type="InterPro" id="IPR020930">
    <property type="entry name" value="Ribosomal_uL5_bac-type"/>
</dbReference>
<gene>
    <name evidence="5" type="primary">rplY</name>
    <name evidence="5" type="synonym">ctc</name>
    <name evidence="9" type="ORF">DP120_17960</name>
</gene>
<evidence type="ECO:0000256" key="3">
    <source>
        <dbReference type="ARBA" id="ARBA00022980"/>
    </source>
</evidence>
<evidence type="ECO:0000256" key="6">
    <source>
        <dbReference type="SAM" id="MobiDB-lite"/>
    </source>
</evidence>
<keyword evidence="10" id="KW-1185">Reference proteome</keyword>
<dbReference type="InterPro" id="IPR011035">
    <property type="entry name" value="Ribosomal_bL25/Gln-tRNA_synth"/>
</dbReference>
<dbReference type="Gene3D" id="2.170.120.20">
    <property type="entry name" value="Ribosomal protein L25, beta domain"/>
    <property type="match status" value="1"/>
</dbReference>
<dbReference type="NCBIfam" id="TIGR00731">
    <property type="entry name" value="bL25_bact_ctc"/>
    <property type="match status" value="1"/>
</dbReference>
<keyword evidence="2 5" id="KW-0694">RNA-binding</keyword>
<dbReference type="GO" id="GO:0006412">
    <property type="term" value="P:translation"/>
    <property type="evidence" value="ECO:0007669"/>
    <property type="project" value="UniProtKB-UniRule"/>
</dbReference>
<feature type="region of interest" description="Disordered" evidence="6">
    <location>
        <begin position="181"/>
        <end position="219"/>
    </location>
</feature>
<dbReference type="Pfam" id="PF14693">
    <property type="entry name" value="Ribosomal_TL5_C"/>
    <property type="match status" value="1"/>
</dbReference>
<dbReference type="HAMAP" id="MF_01334">
    <property type="entry name" value="Ribosomal_bL25_CTC"/>
    <property type="match status" value="1"/>
</dbReference>
<evidence type="ECO:0000313" key="10">
    <source>
        <dbReference type="Proteomes" id="UP000251002"/>
    </source>
</evidence>
<comment type="caution">
    <text evidence="9">The sequence shown here is derived from an EMBL/GenBank/DDBJ whole genome shotgun (WGS) entry which is preliminary data.</text>
</comment>
<feature type="region of interest" description="Disordered" evidence="6">
    <location>
        <begin position="1"/>
        <end position="23"/>
    </location>
</feature>